<name>A0ABN2ESS7_9ACTN</name>
<protein>
    <recommendedName>
        <fullName evidence="4">Methyltransferase domain-containing protein</fullName>
    </recommendedName>
</protein>
<keyword evidence="3" id="KW-0949">S-adenosyl-L-methionine</keyword>
<accession>A0ABN2ESS7</accession>
<dbReference type="InterPro" id="IPR029063">
    <property type="entry name" value="SAM-dependent_MTases_sf"/>
</dbReference>
<reference evidence="5 6" key="1">
    <citation type="journal article" date="2019" name="Int. J. Syst. Evol. Microbiol.">
        <title>The Global Catalogue of Microorganisms (GCM) 10K type strain sequencing project: providing services to taxonomists for standard genome sequencing and annotation.</title>
        <authorList>
            <consortium name="The Broad Institute Genomics Platform"/>
            <consortium name="The Broad Institute Genome Sequencing Center for Infectious Disease"/>
            <person name="Wu L."/>
            <person name="Ma J."/>
        </authorList>
    </citation>
    <scope>NUCLEOTIDE SEQUENCE [LARGE SCALE GENOMIC DNA]</scope>
    <source>
        <strain evidence="5 6">JCM 13929</strain>
    </source>
</reference>
<dbReference type="CDD" id="cd02440">
    <property type="entry name" value="AdoMet_MTases"/>
    <property type="match status" value="1"/>
</dbReference>
<dbReference type="EMBL" id="BAAAMU010000005">
    <property type="protein sequence ID" value="GAA1616634.1"/>
    <property type="molecule type" value="Genomic_DNA"/>
</dbReference>
<evidence type="ECO:0000259" key="4">
    <source>
        <dbReference type="Pfam" id="PF13649"/>
    </source>
</evidence>
<dbReference type="Proteomes" id="UP001500064">
    <property type="component" value="Unassembled WGS sequence"/>
</dbReference>
<dbReference type="InterPro" id="IPR026170">
    <property type="entry name" value="FAM173A/B"/>
</dbReference>
<keyword evidence="1" id="KW-0489">Methyltransferase</keyword>
<dbReference type="PANTHER" id="PTHR13610">
    <property type="entry name" value="METHYLTRANSFERASE DOMAIN-CONTAINING PROTEIN"/>
    <property type="match status" value="1"/>
</dbReference>
<feature type="domain" description="Methyltransferase" evidence="4">
    <location>
        <begin position="140"/>
        <end position="216"/>
    </location>
</feature>
<dbReference type="Gene3D" id="3.40.50.150">
    <property type="entry name" value="Vaccinia Virus protein VP39"/>
    <property type="match status" value="1"/>
</dbReference>
<sequence>MTLIDDLPCPPHAAIPSFPIPPTAPAPRTGPIPRAYVRERIPLLLGALATSAPIVLACEAALPVEEVLMMGGLPMRLRSLRRRLARLLYDRRYGVSTADFADLADFGLDHPERVYYSPAHWGTLRRALPARDIARHDVFLDLGAGKGRMVLEAASAYAFKRVIGVELSAELTEVARANLSGARLRLRAGEVEFVRSDVLDYRIPDDVSVVFLNNPFRGETFAAAMSSVLDSVDRNPRPLTLIYFNPVEEHRLLGTGRFRHLRTVAPWRRRSGEGVFGTTRVYEVS</sequence>
<gene>
    <name evidence="5" type="ORF">GCM10009733_011140</name>
</gene>
<evidence type="ECO:0000313" key="6">
    <source>
        <dbReference type="Proteomes" id="UP001500064"/>
    </source>
</evidence>
<organism evidence="5 6">
    <name type="scientific">Nonomuraea maheshkhaliensis</name>
    <dbReference type="NCBI Taxonomy" id="419590"/>
    <lineage>
        <taxon>Bacteria</taxon>
        <taxon>Bacillati</taxon>
        <taxon>Actinomycetota</taxon>
        <taxon>Actinomycetes</taxon>
        <taxon>Streptosporangiales</taxon>
        <taxon>Streptosporangiaceae</taxon>
        <taxon>Nonomuraea</taxon>
    </lineage>
</organism>
<keyword evidence="6" id="KW-1185">Reference proteome</keyword>
<evidence type="ECO:0000256" key="1">
    <source>
        <dbReference type="ARBA" id="ARBA00022603"/>
    </source>
</evidence>
<evidence type="ECO:0000256" key="2">
    <source>
        <dbReference type="ARBA" id="ARBA00022679"/>
    </source>
</evidence>
<dbReference type="PANTHER" id="PTHR13610:SF11">
    <property type="entry name" value="METHYLTRANSFERASE DOMAIN-CONTAINING PROTEIN"/>
    <property type="match status" value="1"/>
</dbReference>
<dbReference type="RefSeq" id="WP_346101888.1">
    <property type="nucleotide sequence ID" value="NZ_BAAAMU010000005.1"/>
</dbReference>
<evidence type="ECO:0000313" key="5">
    <source>
        <dbReference type="EMBL" id="GAA1616634.1"/>
    </source>
</evidence>
<evidence type="ECO:0000256" key="3">
    <source>
        <dbReference type="ARBA" id="ARBA00022691"/>
    </source>
</evidence>
<dbReference type="InterPro" id="IPR041698">
    <property type="entry name" value="Methyltransf_25"/>
</dbReference>
<comment type="caution">
    <text evidence="5">The sequence shown here is derived from an EMBL/GenBank/DDBJ whole genome shotgun (WGS) entry which is preliminary data.</text>
</comment>
<keyword evidence="2" id="KW-0808">Transferase</keyword>
<proteinExistence type="predicted"/>
<dbReference type="SUPFAM" id="SSF53335">
    <property type="entry name" value="S-adenosyl-L-methionine-dependent methyltransferases"/>
    <property type="match status" value="1"/>
</dbReference>
<dbReference type="Pfam" id="PF13649">
    <property type="entry name" value="Methyltransf_25"/>
    <property type="match status" value="1"/>
</dbReference>